<keyword evidence="2" id="KW-0472">Membrane</keyword>
<organism evidence="4 5">
    <name type="scientific">Kitasatospora albolonga</name>
    <dbReference type="NCBI Taxonomy" id="68173"/>
    <lineage>
        <taxon>Bacteria</taxon>
        <taxon>Bacillati</taxon>
        <taxon>Actinomycetota</taxon>
        <taxon>Actinomycetes</taxon>
        <taxon>Kitasatosporales</taxon>
        <taxon>Streptomycetaceae</taxon>
        <taxon>Kitasatospora</taxon>
    </lineage>
</organism>
<protein>
    <submittedName>
        <fullName evidence="4">Transglutaminase</fullName>
    </submittedName>
</protein>
<keyword evidence="2" id="KW-0812">Transmembrane</keyword>
<evidence type="ECO:0000256" key="1">
    <source>
        <dbReference type="SAM" id="MobiDB-lite"/>
    </source>
</evidence>
<dbReference type="InterPro" id="IPR025403">
    <property type="entry name" value="TgpA-like_C"/>
</dbReference>
<dbReference type="PANTHER" id="PTHR42736:SF1">
    <property type="entry name" value="PROTEIN-GLUTAMINE GAMMA-GLUTAMYLTRANSFERASE"/>
    <property type="match status" value="1"/>
</dbReference>
<dbReference type="InterPro" id="IPR002931">
    <property type="entry name" value="Transglutaminase-like"/>
</dbReference>
<dbReference type="Gene3D" id="3.10.620.30">
    <property type="match status" value="1"/>
</dbReference>
<feature type="transmembrane region" description="Helical" evidence="2">
    <location>
        <begin position="143"/>
        <end position="160"/>
    </location>
</feature>
<dbReference type="AlphaFoldDB" id="A0ABC8C2L6"/>
<feature type="region of interest" description="Disordered" evidence="1">
    <location>
        <begin position="551"/>
        <end position="618"/>
    </location>
</feature>
<feature type="transmembrane region" description="Helical" evidence="2">
    <location>
        <begin position="31"/>
        <end position="49"/>
    </location>
</feature>
<dbReference type="Pfam" id="PF11992">
    <property type="entry name" value="TgpA_N"/>
    <property type="match status" value="1"/>
</dbReference>
<evidence type="ECO:0000259" key="3">
    <source>
        <dbReference type="SMART" id="SM00460"/>
    </source>
</evidence>
<keyword evidence="5" id="KW-1185">Reference proteome</keyword>
<dbReference type="PANTHER" id="PTHR42736">
    <property type="entry name" value="PROTEIN-GLUTAMINE GAMMA-GLUTAMYLTRANSFERASE"/>
    <property type="match status" value="1"/>
</dbReference>
<evidence type="ECO:0000313" key="5">
    <source>
        <dbReference type="Proteomes" id="UP000192251"/>
    </source>
</evidence>
<feature type="transmembrane region" description="Helical" evidence="2">
    <location>
        <begin position="226"/>
        <end position="244"/>
    </location>
</feature>
<sequence length="805" mass="84136">MSGRARLALCAFAATLLAAGALLPLVEGAGWVLQAALLLGVQSGVGALARRVPLARSLTIACQTLVTLLLLTVVFARDQALFGVLPGPDAFVRLGELLVAGGEDVGTYATPAPMTDGIRLLVVGGVVLIGLAVDALAVTFRSAAPAGLPLLALYSVAAGLGDGGTGWLWFLLAASGYLLLLLAEGRDRLCQWGRVFSGAGRSAGGLADGLSGRGGTYAPVRTGRRIGVLALGIALAVPLALPALDSGLLGGQGRGSGKGSGGGTISAVNPLVSLKDNLNQPDNREVMTYRTNAKDPRELYLRILSLDAFNGSEWRSSTRRLTDVPGRLPLPTGLSADVATTEIRTNISASPSYQQNYLPLPYPASEVSIDGRWRYEPEGRTLIGDNGQNTGGAQYEVSSLVVEPTAEQLAAAGAPPQKLREEYTQVPDSLPDVVAATAEQITEGSANAYERAVKLQDWFTSEGGFTYNTSVSSGTGSTAIARFLRDKEGFCVHFSFTMAAMARTLDIPARVAVGFTPGTLQADGSTSVGLRDAHAWPELYFEGVGWTRFEPTPSRGSAPPYTQPETPTGGASDPAEPSADTSDAPSQAPTAPESCSPQLRQQGECGLSAAPAPMSEGDGGTPAGTVLLTVLGALLVLLLPLLPLLWRTRARNRRLGSGGRTPADAAARALAAWQEITDSAWDYGIAPDESLTPRGAAARIVRLGGLDTMAAEAVHRISGAVEQVLYAPEPRPAAGLTEDVLTVRAGLDASAGRGARLRAKLAPRSAVRVAWAVSDRWTTLAQRWTERPGRGRWTARLRRLSRQHG</sequence>
<dbReference type="SUPFAM" id="SSF54001">
    <property type="entry name" value="Cysteine proteinases"/>
    <property type="match status" value="1"/>
</dbReference>
<feature type="transmembrane region" description="Helical" evidence="2">
    <location>
        <begin position="623"/>
        <end position="646"/>
    </location>
</feature>
<dbReference type="Pfam" id="PF13559">
    <property type="entry name" value="DUF4129"/>
    <property type="match status" value="1"/>
</dbReference>
<keyword evidence="2" id="KW-1133">Transmembrane helix</keyword>
<name>A0ABC8C2L6_9ACTN</name>
<dbReference type="KEGG" id="kab:B7C62_07260"/>
<feature type="domain" description="Transglutaminase-like" evidence="3">
    <location>
        <begin position="483"/>
        <end position="553"/>
    </location>
</feature>
<accession>A0ABC8C2L6</accession>
<gene>
    <name evidence="4" type="ORF">B7C62_07260</name>
</gene>
<dbReference type="EMBL" id="CP020563">
    <property type="protein sequence ID" value="ARF77029.1"/>
    <property type="molecule type" value="Genomic_DNA"/>
</dbReference>
<reference evidence="4 5" key="1">
    <citation type="submission" date="2017-04" db="EMBL/GenBank/DDBJ databases">
        <title>The complete genome sequence of Streptomyces albolongus YIM 101047, the producer of novel bafilomycins and novel odoriferous sesquiterpenoids.</title>
        <authorList>
            <person name="Yin M."/>
            <person name="Jiang Y."/>
        </authorList>
    </citation>
    <scope>NUCLEOTIDE SEQUENCE [LARGE SCALE GENOMIC DNA]</scope>
    <source>
        <strain evidence="4 5">YIM 101047</strain>
    </source>
</reference>
<dbReference type="InterPro" id="IPR052901">
    <property type="entry name" value="Bact_TGase-like"/>
</dbReference>
<evidence type="ECO:0000313" key="4">
    <source>
        <dbReference type="EMBL" id="ARF77029.1"/>
    </source>
</evidence>
<dbReference type="Pfam" id="PF01841">
    <property type="entry name" value="Transglut_core"/>
    <property type="match status" value="1"/>
</dbReference>
<dbReference type="InterPro" id="IPR038765">
    <property type="entry name" value="Papain-like_cys_pep_sf"/>
</dbReference>
<feature type="transmembrane region" description="Helical" evidence="2">
    <location>
        <begin position="166"/>
        <end position="183"/>
    </location>
</feature>
<feature type="transmembrane region" description="Helical" evidence="2">
    <location>
        <begin position="58"/>
        <end position="76"/>
    </location>
</feature>
<evidence type="ECO:0000256" key="2">
    <source>
        <dbReference type="SAM" id="Phobius"/>
    </source>
</evidence>
<dbReference type="Proteomes" id="UP000192251">
    <property type="component" value="Chromosome"/>
</dbReference>
<feature type="transmembrane region" description="Helical" evidence="2">
    <location>
        <begin position="117"/>
        <end position="136"/>
    </location>
</feature>
<feature type="compositionally biased region" description="Polar residues" evidence="1">
    <location>
        <begin position="579"/>
        <end position="601"/>
    </location>
</feature>
<dbReference type="SMART" id="SM00460">
    <property type="entry name" value="TGc"/>
    <property type="match status" value="1"/>
</dbReference>
<dbReference type="RefSeq" id="WP_084753386.1">
    <property type="nucleotide sequence ID" value="NZ_CP020563.1"/>
</dbReference>
<proteinExistence type="predicted"/>
<dbReference type="InterPro" id="IPR021878">
    <property type="entry name" value="TgpA_N"/>
</dbReference>